<gene>
    <name evidence="2" type="ORF">GOODEAATRI_033602</name>
</gene>
<organism evidence="2 3">
    <name type="scientific">Goodea atripinnis</name>
    <dbReference type="NCBI Taxonomy" id="208336"/>
    <lineage>
        <taxon>Eukaryota</taxon>
        <taxon>Metazoa</taxon>
        <taxon>Chordata</taxon>
        <taxon>Craniata</taxon>
        <taxon>Vertebrata</taxon>
        <taxon>Euteleostomi</taxon>
        <taxon>Actinopterygii</taxon>
        <taxon>Neopterygii</taxon>
        <taxon>Teleostei</taxon>
        <taxon>Neoteleostei</taxon>
        <taxon>Acanthomorphata</taxon>
        <taxon>Ovalentaria</taxon>
        <taxon>Atherinomorphae</taxon>
        <taxon>Cyprinodontiformes</taxon>
        <taxon>Goodeidae</taxon>
        <taxon>Goodea</taxon>
    </lineage>
</organism>
<feature type="non-terminal residue" evidence="2">
    <location>
        <position position="1"/>
    </location>
</feature>
<dbReference type="EMBL" id="JAHRIO010027151">
    <property type="protein sequence ID" value="MEQ2166936.1"/>
    <property type="molecule type" value="Genomic_DNA"/>
</dbReference>
<evidence type="ECO:0000313" key="2">
    <source>
        <dbReference type="EMBL" id="MEQ2166936.1"/>
    </source>
</evidence>
<evidence type="ECO:0000313" key="3">
    <source>
        <dbReference type="Proteomes" id="UP001476798"/>
    </source>
</evidence>
<feature type="region of interest" description="Disordered" evidence="1">
    <location>
        <begin position="34"/>
        <end position="100"/>
    </location>
</feature>
<name>A0ABV0N6F6_9TELE</name>
<reference evidence="2 3" key="1">
    <citation type="submission" date="2021-06" db="EMBL/GenBank/DDBJ databases">
        <authorList>
            <person name="Palmer J.M."/>
        </authorList>
    </citation>
    <scope>NUCLEOTIDE SEQUENCE [LARGE SCALE GENOMIC DNA]</scope>
    <source>
        <strain evidence="2 3">GA_2019</strain>
        <tissue evidence="2">Muscle</tissue>
    </source>
</reference>
<evidence type="ECO:0000256" key="1">
    <source>
        <dbReference type="SAM" id="MobiDB-lite"/>
    </source>
</evidence>
<keyword evidence="3" id="KW-1185">Reference proteome</keyword>
<comment type="caution">
    <text evidence="2">The sequence shown here is derived from an EMBL/GenBank/DDBJ whole genome shotgun (WGS) entry which is preliminary data.</text>
</comment>
<protein>
    <submittedName>
        <fullName evidence="2">Uncharacterized protein</fullName>
    </submittedName>
</protein>
<sequence>GRIDRSAPARKQGATVSKDVNTAMGEFGALVTEHGSQGAEGESLSSVRDNTPVMCPRGTTPLTGSPKWSQVVKRHHRQHKEPVVKSACCSGPTLGRREGGKTIVVTGAPGNISW</sequence>
<accession>A0ABV0N6F6</accession>
<dbReference type="Proteomes" id="UP001476798">
    <property type="component" value="Unassembled WGS sequence"/>
</dbReference>
<feature type="region of interest" description="Disordered" evidence="1">
    <location>
        <begin position="1"/>
        <end position="20"/>
    </location>
</feature>
<proteinExistence type="predicted"/>